<accession>A0ABT6XKX8</accession>
<reference evidence="2 3" key="1">
    <citation type="submission" date="2023-05" db="EMBL/GenBank/DDBJ databases">
        <title>Lysobacter sp. strain LF1 Genome sequencing and assembly.</title>
        <authorList>
            <person name="Jung Y."/>
        </authorList>
    </citation>
    <scope>NUCLEOTIDE SEQUENCE [LARGE SCALE GENOMIC DNA]</scope>
    <source>
        <strain evidence="2 3">LF1</strain>
    </source>
</reference>
<comment type="caution">
    <text evidence="2">The sequence shown here is derived from an EMBL/GenBank/DDBJ whole genome shotgun (WGS) entry which is preliminary data.</text>
</comment>
<organism evidence="2 3">
    <name type="scientific">Lysobacter stagni</name>
    <dbReference type="NCBI Taxonomy" id="3045172"/>
    <lineage>
        <taxon>Bacteria</taxon>
        <taxon>Pseudomonadati</taxon>
        <taxon>Pseudomonadota</taxon>
        <taxon>Gammaproteobacteria</taxon>
        <taxon>Lysobacterales</taxon>
        <taxon>Lysobacteraceae</taxon>
        <taxon>Lysobacter</taxon>
    </lineage>
</organism>
<proteinExistence type="predicted"/>
<keyword evidence="3" id="KW-1185">Reference proteome</keyword>
<sequence length="96" mass="10816">MFNPGTALLYRWFPPAMPSSAMPPAPPTLLQRCALGLWFLGLGALGLLRWWMRHARDAEAATDVVMQVWWWGSLTLIAVGIGWTARAFATHRRQQP</sequence>
<name>A0ABT6XKX8_9GAMM</name>
<evidence type="ECO:0008006" key="4">
    <source>
        <dbReference type="Google" id="ProtNLM"/>
    </source>
</evidence>
<evidence type="ECO:0000313" key="3">
    <source>
        <dbReference type="Proteomes" id="UP001321580"/>
    </source>
</evidence>
<evidence type="ECO:0000313" key="2">
    <source>
        <dbReference type="EMBL" id="MDI9240820.1"/>
    </source>
</evidence>
<dbReference type="RefSeq" id="WP_283214294.1">
    <property type="nucleotide sequence ID" value="NZ_JASGBI010000002.1"/>
</dbReference>
<keyword evidence="1" id="KW-1133">Transmembrane helix</keyword>
<keyword evidence="1" id="KW-0472">Membrane</keyword>
<gene>
    <name evidence="2" type="ORF">QLQ15_18110</name>
</gene>
<protein>
    <recommendedName>
        <fullName evidence="4">DUF202 domain-containing protein</fullName>
    </recommendedName>
</protein>
<keyword evidence="1" id="KW-0812">Transmembrane</keyword>
<dbReference type="Proteomes" id="UP001321580">
    <property type="component" value="Unassembled WGS sequence"/>
</dbReference>
<feature type="transmembrane region" description="Helical" evidence="1">
    <location>
        <begin position="68"/>
        <end position="89"/>
    </location>
</feature>
<dbReference type="EMBL" id="JASGBI010000002">
    <property type="protein sequence ID" value="MDI9240820.1"/>
    <property type="molecule type" value="Genomic_DNA"/>
</dbReference>
<feature type="transmembrane region" description="Helical" evidence="1">
    <location>
        <begin position="29"/>
        <end position="48"/>
    </location>
</feature>
<evidence type="ECO:0000256" key="1">
    <source>
        <dbReference type="SAM" id="Phobius"/>
    </source>
</evidence>